<dbReference type="SUPFAM" id="SSF117987">
    <property type="entry name" value="CRISPR-associated protein"/>
    <property type="match status" value="2"/>
</dbReference>
<dbReference type="Gene3D" id="3.30.70.1210">
    <property type="entry name" value="Crispr-associated protein, domain 2"/>
    <property type="match status" value="1"/>
</dbReference>
<dbReference type="Gene3D" id="3.30.70.1200">
    <property type="entry name" value="Crispr-associated protein, domain 1"/>
    <property type="match status" value="1"/>
</dbReference>
<organism evidence="1 2">
    <name type="scientific">Mixta tenebrionis</name>
    <dbReference type="NCBI Taxonomy" id="2562439"/>
    <lineage>
        <taxon>Bacteria</taxon>
        <taxon>Pseudomonadati</taxon>
        <taxon>Pseudomonadota</taxon>
        <taxon>Gammaproteobacteria</taxon>
        <taxon>Enterobacterales</taxon>
        <taxon>Erwiniaceae</taxon>
        <taxon>Mixta</taxon>
    </lineage>
</organism>
<dbReference type="NCBIfam" id="TIGR01907">
    <property type="entry name" value="casE_Cse3"/>
    <property type="match status" value="1"/>
</dbReference>
<evidence type="ECO:0000313" key="2">
    <source>
        <dbReference type="Proteomes" id="UP000319523"/>
    </source>
</evidence>
<protein>
    <submittedName>
        <fullName evidence="1">Type I-E CRISPR-associated protein Cas6/Cse3/CasE</fullName>
    </submittedName>
</protein>
<dbReference type="RefSeq" id="WP_141175103.1">
    <property type="nucleotide sequence ID" value="NZ_JBHUFX010000032.1"/>
</dbReference>
<sequence length="234" mass="27379">MYLSRIQLLFNRLTPQMLSKWDSATLYASHQWLWQLFPQQETRPFLFRQDHHGRFFVLSTIPPLTQHELFNIETKPFNPQLVKGMTLTFQLRANPVVTRNKKRSDVMMDAKYQAKAQNVPQEQWPELQQQAAQRWLEKQGEKYGFRLIAPEIDEFSLWAGEDEDETSVRCTCVTAWRQHQFIRKAQEKPVTFSSVDFEGTLCITDAALFEQALFHGVGKSKALGCGLLMVKRKR</sequence>
<dbReference type="AlphaFoldDB" id="A0A506VCZ0"/>
<dbReference type="Pfam" id="PF08798">
    <property type="entry name" value="CRISPR_assoc"/>
    <property type="match status" value="1"/>
</dbReference>
<dbReference type="OrthoDB" id="9795689at2"/>
<dbReference type="Proteomes" id="UP000319523">
    <property type="component" value="Unassembled WGS sequence"/>
</dbReference>
<dbReference type="EMBL" id="VHQI01000002">
    <property type="protein sequence ID" value="TPW43914.1"/>
    <property type="molecule type" value="Genomic_DNA"/>
</dbReference>
<dbReference type="SMART" id="SM01101">
    <property type="entry name" value="CRISPR_assoc"/>
    <property type="match status" value="1"/>
</dbReference>
<accession>A0A506VCZ0</accession>
<proteinExistence type="predicted"/>
<gene>
    <name evidence="1" type="primary">cas6e</name>
    <name evidence="1" type="ORF">FKM52_05085</name>
</gene>
<comment type="caution">
    <text evidence="1">The sequence shown here is derived from an EMBL/GenBank/DDBJ whole genome shotgun (WGS) entry which is preliminary data.</text>
</comment>
<evidence type="ECO:0000313" key="1">
    <source>
        <dbReference type="EMBL" id="TPW43914.1"/>
    </source>
</evidence>
<reference evidence="1 2" key="1">
    <citation type="submission" date="2019-06" db="EMBL/GenBank/DDBJ databases">
        <authorList>
            <person name="Yang Y."/>
        </authorList>
    </citation>
    <scope>NUCLEOTIDE SEQUENCE [LARGE SCALE GENOMIC DNA]</scope>
    <source>
        <strain evidence="1 2">BIT-26</strain>
    </source>
</reference>
<dbReference type="InterPro" id="IPR010179">
    <property type="entry name" value="CRISPR-assoc_prot_Cse3"/>
</dbReference>
<keyword evidence="2" id="KW-1185">Reference proteome</keyword>
<name>A0A506VCZ0_9GAMM</name>